<organism evidence="2 3">
    <name type="scientific">Nonomuraea terrae</name>
    <dbReference type="NCBI Taxonomy" id="2530383"/>
    <lineage>
        <taxon>Bacteria</taxon>
        <taxon>Bacillati</taxon>
        <taxon>Actinomycetota</taxon>
        <taxon>Actinomycetes</taxon>
        <taxon>Streptosporangiales</taxon>
        <taxon>Streptosporangiaceae</taxon>
        <taxon>Nonomuraea</taxon>
    </lineage>
</organism>
<dbReference type="GO" id="GO:0140359">
    <property type="term" value="F:ABC-type transporter activity"/>
    <property type="evidence" value="ECO:0007669"/>
    <property type="project" value="InterPro"/>
</dbReference>
<gene>
    <name evidence="2" type="ORF">E1286_25280</name>
</gene>
<dbReference type="GO" id="GO:0005886">
    <property type="term" value="C:plasma membrane"/>
    <property type="evidence" value="ECO:0007669"/>
    <property type="project" value="UniProtKB-SubCell"/>
</dbReference>
<evidence type="ECO:0000313" key="2">
    <source>
        <dbReference type="EMBL" id="TDD45043.1"/>
    </source>
</evidence>
<accession>A0A4R4YJH6</accession>
<keyword evidence="1" id="KW-0812">Transmembrane</keyword>
<feature type="transmembrane region" description="Helical" evidence="1">
    <location>
        <begin position="49"/>
        <end position="72"/>
    </location>
</feature>
<keyword evidence="3" id="KW-1185">Reference proteome</keyword>
<name>A0A4R4YJH6_9ACTN</name>
<dbReference type="AlphaFoldDB" id="A0A4R4YJH6"/>
<feature type="transmembrane region" description="Helical" evidence="1">
    <location>
        <begin position="262"/>
        <end position="283"/>
    </location>
</feature>
<dbReference type="RefSeq" id="WP_132616083.1">
    <property type="nucleotide sequence ID" value="NZ_SMKQ01000086.1"/>
</dbReference>
<dbReference type="EMBL" id="SMKQ01000086">
    <property type="protein sequence ID" value="TDD45043.1"/>
    <property type="molecule type" value="Genomic_DNA"/>
</dbReference>
<feature type="transmembrane region" description="Helical" evidence="1">
    <location>
        <begin position="135"/>
        <end position="157"/>
    </location>
</feature>
<reference evidence="2 3" key="1">
    <citation type="submission" date="2019-03" db="EMBL/GenBank/DDBJ databases">
        <title>Draft genome sequences of novel Actinobacteria.</title>
        <authorList>
            <person name="Sahin N."/>
            <person name="Ay H."/>
            <person name="Saygin H."/>
        </authorList>
    </citation>
    <scope>NUCLEOTIDE SEQUENCE [LARGE SCALE GENOMIC DNA]</scope>
    <source>
        <strain evidence="2 3">CH32</strain>
    </source>
</reference>
<dbReference type="Proteomes" id="UP000295302">
    <property type="component" value="Unassembled WGS sequence"/>
</dbReference>
<dbReference type="OrthoDB" id="5188656at2"/>
<feature type="transmembrane region" description="Helical" evidence="1">
    <location>
        <begin position="207"/>
        <end position="225"/>
    </location>
</feature>
<keyword evidence="1" id="KW-1133">Transmembrane helix</keyword>
<evidence type="ECO:0000313" key="3">
    <source>
        <dbReference type="Proteomes" id="UP000295302"/>
    </source>
</evidence>
<protein>
    <submittedName>
        <fullName evidence="2">ABC transporter permease</fullName>
    </submittedName>
</protein>
<evidence type="ECO:0000256" key="1">
    <source>
        <dbReference type="SAM" id="Phobius"/>
    </source>
</evidence>
<feature type="transmembrane region" description="Helical" evidence="1">
    <location>
        <begin position="92"/>
        <end position="114"/>
    </location>
</feature>
<proteinExistence type="predicted"/>
<feature type="transmembrane region" description="Helical" evidence="1">
    <location>
        <begin position="177"/>
        <end position="200"/>
    </location>
</feature>
<sequence>MAPGDERRCCSPHASGQCIGDDHLRRTDVRMSVLTSEWLKIRSVRSTQLILGLGLGTVLLGFALAVMAAGMYDAAPTEKQPGARIADLEEVLVIVPQLCLGILGTLAITSEYATGLIRTSATMVPRRWPIVAAKAAIVGALGLAVGLLTTFGTYIVSRGVLGDRFSGAYAGAFSDRLPFLIALSLTVPAFALLGLGLGALLRSTAGAIAIIVGLVYVIPMVIGNIPEPWSERLGSVMIGALPRQLIGGSNASSVYGSLLPPALAAVCLVAYAAVPLLAAMWLIRRKDI</sequence>
<comment type="caution">
    <text evidence="2">The sequence shown here is derived from an EMBL/GenBank/DDBJ whole genome shotgun (WGS) entry which is preliminary data.</text>
</comment>
<keyword evidence="1" id="KW-0472">Membrane</keyword>